<organism evidence="2 3">
    <name type="scientific">Longivirga aurantiaca</name>
    <dbReference type="NCBI Taxonomy" id="1837743"/>
    <lineage>
        <taxon>Bacteria</taxon>
        <taxon>Bacillati</taxon>
        <taxon>Actinomycetota</taxon>
        <taxon>Actinomycetes</taxon>
        <taxon>Sporichthyales</taxon>
        <taxon>Sporichthyaceae</taxon>
        <taxon>Longivirga</taxon>
    </lineage>
</organism>
<keyword evidence="2" id="KW-0560">Oxidoreductase</keyword>
<sequence>MSVDQAALRDLSLWWDTLPDDLVGPQRAPLASSTEADVAIVGGGYTGLWTAYYLAKADPTLRIVVLEAQVAGFGASGRNGGWASALFPTSWSKVAAESSREDAVALQRAMFDTVDEVGRVAAAEGIDCHYRKGGVITLARTPLQLERAKAEIEDARAWGFGPDDFSLLSPDETYQLLSATDVLGATRTPHCASIHPARLVRGLALAVERLGVTIHEDTRVTAIEPGLVRTERGDVAARRIVRATEAWTSQLPGHQRDIAPVYSLMLATEPLPAELWSEIGLRRGETFNDHRHLIIYGQRTADDRFAFGGRGAPYHFGSTIRPEFDRDPGVYDELWRVLRDLFPSLHGHAVTHRWGGPLGIPRDWFPTVAFDAATGLGSAGGYVGDGVASSNLAGRTLADLLRGEATDRTGLPWVNRRQRRWEPEPFRWLGVNLGLRVMGSADGVEARTGKPARRAEILAPLLGGH</sequence>
<name>A0ABW1T166_9ACTN</name>
<protein>
    <submittedName>
        <fullName evidence="2">NAD(P)/FAD-dependent oxidoreductase</fullName>
        <ecNumber evidence="2">1.-.-.-</ecNumber>
    </submittedName>
</protein>
<dbReference type="Proteomes" id="UP001596138">
    <property type="component" value="Unassembled WGS sequence"/>
</dbReference>
<proteinExistence type="predicted"/>
<reference evidence="3" key="1">
    <citation type="journal article" date="2019" name="Int. J. Syst. Evol. Microbiol.">
        <title>The Global Catalogue of Microorganisms (GCM) 10K type strain sequencing project: providing services to taxonomists for standard genome sequencing and annotation.</title>
        <authorList>
            <consortium name="The Broad Institute Genomics Platform"/>
            <consortium name="The Broad Institute Genome Sequencing Center for Infectious Disease"/>
            <person name="Wu L."/>
            <person name="Ma J."/>
        </authorList>
    </citation>
    <scope>NUCLEOTIDE SEQUENCE [LARGE SCALE GENOMIC DNA]</scope>
    <source>
        <strain evidence="3">CGMCC 4.7317</strain>
    </source>
</reference>
<gene>
    <name evidence="2" type="ORF">ACFQGU_08345</name>
</gene>
<dbReference type="InterPro" id="IPR036188">
    <property type="entry name" value="FAD/NAD-bd_sf"/>
</dbReference>
<dbReference type="SUPFAM" id="SSF51905">
    <property type="entry name" value="FAD/NAD(P)-binding domain"/>
    <property type="match status" value="1"/>
</dbReference>
<dbReference type="EC" id="1.-.-.-" evidence="2"/>
<dbReference type="RefSeq" id="WP_386765589.1">
    <property type="nucleotide sequence ID" value="NZ_JBHSTI010000008.1"/>
</dbReference>
<feature type="domain" description="FAD dependent oxidoreductase" evidence="1">
    <location>
        <begin position="37"/>
        <end position="400"/>
    </location>
</feature>
<dbReference type="PANTHER" id="PTHR13847">
    <property type="entry name" value="SARCOSINE DEHYDROGENASE-RELATED"/>
    <property type="match status" value="1"/>
</dbReference>
<evidence type="ECO:0000313" key="3">
    <source>
        <dbReference type="Proteomes" id="UP001596138"/>
    </source>
</evidence>
<evidence type="ECO:0000313" key="2">
    <source>
        <dbReference type="EMBL" id="MFC6237885.1"/>
    </source>
</evidence>
<dbReference type="PANTHER" id="PTHR13847:SF285">
    <property type="entry name" value="FAD DEPENDENT OXIDOREDUCTASE DOMAIN-CONTAINING PROTEIN"/>
    <property type="match status" value="1"/>
</dbReference>
<dbReference type="GO" id="GO:0016491">
    <property type="term" value="F:oxidoreductase activity"/>
    <property type="evidence" value="ECO:0007669"/>
    <property type="project" value="UniProtKB-KW"/>
</dbReference>
<dbReference type="InterPro" id="IPR006076">
    <property type="entry name" value="FAD-dep_OxRdtase"/>
</dbReference>
<dbReference type="Gene3D" id="3.30.9.10">
    <property type="entry name" value="D-Amino Acid Oxidase, subunit A, domain 2"/>
    <property type="match status" value="1"/>
</dbReference>
<evidence type="ECO:0000259" key="1">
    <source>
        <dbReference type="Pfam" id="PF01266"/>
    </source>
</evidence>
<accession>A0ABW1T166</accession>
<keyword evidence="3" id="KW-1185">Reference proteome</keyword>
<dbReference type="EMBL" id="JBHSTI010000008">
    <property type="protein sequence ID" value="MFC6237885.1"/>
    <property type="molecule type" value="Genomic_DNA"/>
</dbReference>
<comment type="caution">
    <text evidence="2">The sequence shown here is derived from an EMBL/GenBank/DDBJ whole genome shotgun (WGS) entry which is preliminary data.</text>
</comment>
<dbReference type="Pfam" id="PF01266">
    <property type="entry name" value="DAO"/>
    <property type="match status" value="1"/>
</dbReference>
<dbReference type="Gene3D" id="3.50.50.60">
    <property type="entry name" value="FAD/NAD(P)-binding domain"/>
    <property type="match status" value="1"/>
</dbReference>